<evidence type="ECO:0000313" key="2">
    <source>
        <dbReference type="EMBL" id="NWK55607.1"/>
    </source>
</evidence>
<dbReference type="InterPro" id="IPR017850">
    <property type="entry name" value="Alkaline_phosphatase_core_sf"/>
</dbReference>
<dbReference type="CDD" id="cd16145">
    <property type="entry name" value="ARS_like"/>
    <property type="match status" value="1"/>
</dbReference>
<reference evidence="2 3" key="1">
    <citation type="submission" date="2020-07" db="EMBL/GenBank/DDBJ databases">
        <title>Roseicoccus Jingziensis gen. nov., sp. nov., isolated from coastal seawater.</title>
        <authorList>
            <person name="Feng X."/>
        </authorList>
    </citation>
    <scope>NUCLEOTIDE SEQUENCE [LARGE SCALE GENOMIC DNA]</scope>
    <source>
        <strain evidence="2 3">N1E253</strain>
    </source>
</reference>
<evidence type="ECO:0000259" key="1">
    <source>
        <dbReference type="Pfam" id="PF00884"/>
    </source>
</evidence>
<dbReference type="SUPFAM" id="SSF53649">
    <property type="entry name" value="Alkaline phosphatase-like"/>
    <property type="match status" value="1"/>
</dbReference>
<dbReference type="Gene3D" id="3.30.1120.10">
    <property type="match status" value="1"/>
</dbReference>
<dbReference type="GO" id="GO:0016740">
    <property type="term" value="F:transferase activity"/>
    <property type="evidence" value="ECO:0007669"/>
    <property type="project" value="UniProtKB-KW"/>
</dbReference>
<dbReference type="EMBL" id="JACBAZ010000003">
    <property type="protein sequence ID" value="NWK55607.1"/>
    <property type="molecule type" value="Genomic_DNA"/>
</dbReference>
<proteinExistence type="predicted"/>
<accession>A0A851GKI7</accession>
<keyword evidence="3" id="KW-1185">Reference proteome</keyword>
<dbReference type="RefSeq" id="WP_178932157.1">
    <property type="nucleotide sequence ID" value="NZ_JACBAZ010000003.1"/>
</dbReference>
<gene>
    <name evidence="2" type="ORF">HW115_08285</name>
</gene>
<feature type="domain" description="Sulfatase N-terminal" evidence="1">
    <location>
        <begin position="27"/>
        <end position="361"/>
    </location>
</feature>
<organism evidence="2 3">
    <name type="scientific">Oceaniferula marina</name>
    <dbReference type="NCBI Taxonomy" id="2748318"/>
    <lineage>
        <taxon>Bacteria</taxon>
        <taxon>Pseudomonadati</taxon>
        <taxon>Verrucomicrobiota</taxon>
        <taxon>Verrucomicrobiia</taxon>
        <taxon>Verrucomicrobiales</taxon>
        <taxon>Verrucomicrobiaceae</taxon>
        <taxon>Oceaniferula</taxon>
    </lineage>
</organism>
<dbReference type="PANTHER" id="PTHR43751">
    <property type="entry name" value="SULFATASE"/>
    <property type="match status" value="1"/>
</dbReference>
<comment type="caution">
    <text evidence="2">The sequence shown here is derived from an EMBL/GenBank/DDBJ whole genome shotgun (WGS) entry which is preliminary data.</text>
</comment>
<keyword evidence="2" id="KW-0378">Hydrolase</keyword>
<dbReference type="PANTHER" id="PTHR43751:SF3">
    <property type="entry name" value="SULFATASE N-TERMINAL DOMAIN-CONTAINING PROTEIN"/>
    <property type="match status" value="1"/>
</dbReference>
<dbReference type="Pfam" id="PF00884">
    <property type="entry name" value="Sulfatase"/>
    <property type="match status" value="1"/>
</dbReference>
<dbReference type="AlphaFoldDB" id="A0A851GKI7"/>
<dbReference type="InterPro" id="IPR052701">
    <property type="entry name" value="GAG_Ulvan_Degrading_Sulfatases"/>
</dbReference>
<dbReference type="GO" id="GO:0016787">
    <property type="term" value="F:hydrolase activity"/>
    <property type="evidence" value="ECO:0007669"/>
    <property type="project" value="UniProtKB-KW"/>
</dbReference>
<name>A0A851GKI7_9BACT</name>
<protein>
    <submittedName>
        <fullName evidence="2">Sulfatase-like hydrolase/transferase</fullName>
    </submittedName>
</protein>
<sequence length="459" mass="51685">MKFSQIIFAALTIGAVNLVAEEQTTKPNVIYILADDLGYGDLGCYGQKILTTPNLDGLAASGMRFTRNYSGSTVCAPSRCTLLTGKHTGHSTIRGNNHVLLKESDVTIADLFKKAGYVTGNFGKWGVGHPPEPTNPNKHGFDEFFGYVNMFHAHNFYPEFLIHNGKEVALDNVLLDRYQKLPEEHRGSGVAKAAKQYAPDLIREKMFKFIDTHHKKPFFLLYTPNTPHANNEGERHGRGMEVPNYGPYENETWPIQEKGFAKMMLDLDNDIKRIREALTKYGIDTNTLIIFSSDNGPHHEGGHDVKFFNSNGDKRGYKRDLFEGGVRVPMIAYWPGKIPSGTVNNSIVAFQDLLPTVAEIARVDCPETDGQSMLPALLGEKLNDSSRTLYWDFPERKTQALLKGDLKLIRFKRGNEYQLFDLEKDPGESQNIISQFPEVVEELKKTMFSIPDDKSKFLK</sequence>
<keyword evidence="2" id="KW-0808">Transferase</keyword>
<evidence type="ECO:0000313" key="3">
    <source>
        <dbReference type="Proteomes" id="UP000557872"/>
    </source>
</evidence>
<dbReference type="Proteomes" id="UP000557872">
    <property type="component" value="Unassembled WGS sequence"/>
</dbReference>
<dbReference type="Gene3D" id="3.40.720.10">
    <property type="entry name" value="Alkaline Phosphatase, subunit A"/>
    <property type="match status" value="1"/>
</dbReference>
<dbReference type="InterPro" id="IPR000917">
    <property type="entry name" value="Sulfatase_N"/>
</dbReference>